<proteinExistence type="predicted"/>
<protein>
    <submittedName>
        <fullName evidence="1">Uncharacterized protein</fullName>
    </submittedName>
</protein>
<evidence type="ECO:0000313" key="2">
    <source>
        <dbReference type="Proteomes" id="UP001157502"/>
    </source>
</evidence>
<dbReference type="EMBL" id="CM055749">
    <property type="protein sequence ID" value="KAJ7994581.1"/>
    <property type="molecule type" value="Genomic_DNA"/>
</dbReference>
<comment type="caution">
    <text evidence="1">The sequence shown here is derived from an EMBL/GenBank/DDBJ whole genome shotgun (WGS) entry which is preliminary data.</text>
</comment>
<evidence type="ECO:0000313" key="1">
    <source>
        <dbReference type="EMBL" id="KAJ7994581.1"/>
    </source>
</evidence>
<sequence>MADGPETPPNYEVQFAHRFSLQDQEYQQYVSRPANPPPVVDDWRGGGHNRGGRFQDRGGPRGRGWGEERGRDRRWGRDRDRDRSGGRDRDGYRDRSGGRDGDRDRSGGRDRDGDRDRSGGRDRDGDRDRSGGRDRDGDRDRSGGRDGDRDRSGGRDRDGPQQWPDRGYGQGRGGHRSGGNSYNQRPSHDDRY</sequence>
<organism evidence="1 2">
    <name type="scientific">Dallia pectoralis</name>
    <name type="common">Alaska blackfish</name>
    <dbReference type="NCBI Taxonomy" id="75939"/>
    <lineage>
        <taxon>Eukaryota</taxon>
        <taxon>Metazoa</taxon>
        <taxon>Chordata</taxon>
        <taxon>Craniata</taxon>
        <taxon>Vertebrata</taxon>
        <taxon>Euteleostomi</taxon>
        <taxon>Actinopterygii</taxon>
        <taxon>Neopterygii</taxon>
        <taxon>Teleostei</taxon>
        <taxon>Protacanthopterygii</taxon>
        <taxon>Esociformes</taxon>
        <taxon>Umbridae</taxon>
        <taxon>Dallia</taxon>
    </lineage>
</organism>
<dbReference type="Proteomes" id="UP001157502">
    <property type="component" value="Chromosome 22"/>
</dbReference>
<accession>A0ACC2FTC5</accession>
<keyword evidence="2" id="KW-1185">Reference proteome</keyword>
<reference evidence="1" key="1">
    <citation type="submission" date="2021-05" db="EMBL/GenBank/DDBJ databases">
        <authorList>
            <person name="Pan Q."/>
            <person name="Jouanno E."/>
            <person name="Zahm M."/>
            <person name="Klopp C."/>
            <person name="Cabau C."/>
            <person name="Louis A."/>
            <person name="Berthelot C."/>
            <person name="Parey E."/>
            <person name="Roest Crollius H."/>
            <person name="Montfort J."/>
            <person name="Robinson-Rechavi M."/>
            <person name="Bouchez O."/>
            <person name="Lampietro C."/>
            <person name="Lopez Roques C."/>
            <person name="Donnadieu C."/>
            <person name="Postlethwait J."/>
            <person name="Bobe J."/>
            <person name="Dillon D."/>
            <person name="Chandos A."/>
            <person name="von Hippel F."/>
            <person name="Guiguen Y."/>
        </authorList>
    </citation>
    <scope>NUCLEOTIDE SEQUENCE</scope>
    <source>
        <strain evidence="1">YG-Jan2019</strain>
    </source>
</reference>
<name>A0ACC2FTC5_DALPE</name>
<gene>
    <name evidence="1" type="ORF">DPEC_G00250950</name>
</gene>